<dbReference type="OrthoDB" id="9798965at2"/>
<evidence type="ECO:0000256" key="3">
    <source>
        <dbReference type="ARBA" id="ARBA00022490"/>
    </source>
</evidence>
<evidence type="ECO:0000259" key="5">
    <source>
        <dbReference type="PROSITE" id="PS51350"/>
    </source>
</evidence>
<sequence length="92" mass="9253">MSEVRKTVTIVNKRGLHARASAKFVGAVAALPGTISVRVAKDANEAAGGSILGLMMLGAAKGDCVDVIVSGENADGVLVDLAGLIEDGFGEE</sequence>
<dbReference type="EMBL" id="VHJK01000001">
    <property type="protein sequence ID" value="TRD10654.1"/>
    <property type="molecule type" value="Genomic_DNA"/>
</dbReference>
<reference evidence="6 7" key="1">
    <citation type="submission" date="2019-06" db="EMBL/GenBank/DDBJ databases">
        <title>Erythrobacter insulae sp. nov., isolated from a tidal flat.</title>
        <authorList>
            <person name="Yoon J.-H."/>
        </authorList>
    </citation>
    <scope>NUCLEOTIDE SEQUENCE [LARGE SCALE GENOMIC DNA]</scope>
    <source>
        <strain evidence="6 7">JBTF-M21</strain>
    </source>
</reference>
<accession>A0A547P9B4</accession>
<feature type="domain" description="HPr" evidence="5">
    <location>
        <begin position="3"/>
        <end position="92"/>
    </location>
</feature>
<dbReference type="PROSITE" id="PS00369">
    <property type="entry name" value="PTS_HPR_HIS"/>
    <property type="match status" value="1"/>
</dbReference>
<dbReference type="SUPFAM" id="SSF55594">
    <property type="entry name" value="HPr-like"/>
    <property type="match status" value="1"/>
</dbReference>
<dbReference type="AlphaFoldDB" id="A0A547P9B4"/>
<evidence type="ECO:0000256" key="1">
    <source>
        <dbReference type="ARBA" id="ARBA00004496"/>
    </source>
</evidence>
<evidence type="ECO:0000313" key="6">
    <source>
        <dbReference type="EMBL" id="TRD10654.1"/>
    </source>
</evidence>
<evidence type="ECO:0000256" key="2">
    <source>
        <dbReference type="ARBA" id="ARBA00010736"/>
    </source>
</evidence>
<dbReference type="InterPro" id="IPR035895">
    <property type="entry name" value="HPr-like_sf"/>
</dbReference>
<dbReference type="InterPro" id="IPR050399">
    <property type="entry name" value="HPr"/>
</dbReference>
<dbReference type="NCBIfam" id="TIGR01003">
    <property type="entry name" value="PTS_HPr_family"/>
    <property type="match status" value="1"/>
</dbReference>
<dbReference type="InterPro" id="IPR001020">
    <property type="entry name" value="PTS_HPr_His_P_site"/>
</dbReference>
<dbReference type="PROSITE" id="PS51350">
    <property type="entry name" value="PTS_HPR_DOM"/>
    <property type="match status" value="1"/>
</dbReference>
<keyword evidence="4" id="KW-0598">Phosphotransferase system</keyword>
<dbReference type="RefSeq" id="WP_142786916.1">
    <property type="nucleotide sequence ID" value="NZ_VHJK01000001.1"/>
</dbReference>
<evidence type="ECO:0000313" key="7">
    <source>
        <dbReference type="Proteomes" id="UP000316343"/>
    </source>
</evidence>
<protein>
    <submittedName>
        <fullName evidence="6">HPr family phosphocarrier protein</fullName>
    </submittedName>
</protein>
<keyword evidence="7" id="KW-1185">Reference proteome</keyword>
<dbReference type="PANTHER" id="PTHR33705">
    <property type="entry name" value="PHOSPHOCARRIER PROTEIN HPR"/>
    <property type="match status" value="1"/>
</dbReference>
<comment type="caution">
    <text evidence="6">The sequence shown here is derived from an EMBL/GenBank/DDBJ whole genome shotgun (WGS) entry which is preliminary data.</text>
</comment>
<name>A0A547P9B4_9SPHN</name>
<dbReference type="Proteomes" id="UP000316343">
    <property type="component" value="Unassembled WGS sequence"/>
</dbReference>
<comment type="similarity">
    <text evidence="2">Belongs to the HPr family.</text>
</comment>
<dbReference type="Pfam" id="PF00381">
    <property type="entry name" value="PTS-HPr"/>
    <property type="match status" value="1"/>
</dbReference>
<dbReference type="PANTHER" id="PTHR33705:SF2">
    <property type="entry name" value="PHOSPHOCARRIER PROTEIN NPR"/>
    <property type="match status" value="1"/>
</dbReference>
<dbReference type="GO" id="GO:0005737">
    <property type="term" value="C:cytoplasm"/>
    <property type="evidence" value="ECO:0007669"/>
    <property type="project" value="UniProtKB-SubCell"/>
</dbReference>
<dbReference type="PRINTS" id="PR00107">
    <property type="entry name" value="PHOSPHOCPHPR"/>
</dbReference>
<proteinExistence type="inferred from homology"/>
<evidence type="ECO:0000256" key="4">
    <source>
        <dbReference type="ARBA" id="ARBA00022683"/>
    </source>
</evidence>
<gene>
    <name evidence="6" type="ORF">FGU71_01405</name>
</gene>
<keyword evidence="3" id="KW-0963">Cytoplasm</keyword>
<dbReference type="Gene3D" id="3.30.1340.10">
    <property type="entry name" value="HPr-like"/>
    <property type="match status" value="1"/>
</dbReference>
<comment type="subcellular location">
    <subcellularLocation>
        <location evidence="1">Cytoplasm</location>
    </subcellularLocation>
</comment>
<organism evidence="6 7">
    <name type="scientific">Erythrobacter insulae</name>
    <dbReference type="NCBI Taxonomy" id="2584124"/>
    <lineage>
        <taxon>Bacteria</taxon>
        <taxon>Pseudomonadati</taxon>
        <taxon>Pseudomonadota</taxon>
        <taxon>Alphaproteobacteria</taxon>
        <taxon>Sphingomonadales</taxon>
        <taxon>Erythrobacteraceae</taxon>
        <taxon>Erythrobacter/Porphyrobacter group</taxon>
        <taxon>Erythrobacter</taxon>
    </lineage>
</organism>
<dbReference type="InterPro" id="IPR000032">
    <property type="entry name" value="HPr-like"/>
</dbReference>
<dbReference type="GO" id="GO:0009401">
    <property type="term" value="P:phosphoenolpyruvate-dependent sugar phosphotransferase system"/>
    <property type="evidence" value="ECO:0007669"/>
    <property type="project" value="UniProtKB-KW"/>
</dbReference>